<evidence type="ECO:0000313" key="3">
    <source>
        <dbReference type="EMBL" id="MFC6062392.1"/>
    </source>
</evidence>
<feature type="compositionally biased region" description="Pro residues" evidence="1">
    <location>
        <begin position="1"/>
        <end position="10"/>
    </location>
</feature>
<keyword evidence="4" id="KW-1185">Reference proteome</keyword>
<dbReference type="EMBL" id="JBHSPX010000002">
    <property type="protein sequence ID" value="MFC6062392.1"/>
    <property type="molecule type" value="Genomic_DNA"/>
</dbReference>
<feature type="transmembrane region" description="Helical" evidence="2">
    <location>
        <begin position="114"/>
        <end position="132"/>
    </location>
</feature>
<dbReference type="Proteomes" id="UP001596139">
    <property type="component" value="Unassembled WGS sequence"/>
</dbReference>
<keyword evidence="2" id="KW-1133">Transmembrane helix</keyword>
<dbReference type="RefSeq" id="WP_037800372.1">
    <property type="nucleotide sequence ID" value="NZ_JBHSPX010000002.1"/>
</dbReference>
<accession>A0ABW1MH34</accession>
<name>A0ABW1MH34_9ACTN</name>
<feature type="transmembrane region" description="Helical" evidence="2">
    <location>
        <begin position="63"/>
        <end position="84"/>
    </location>
</feature>
<proteinExistence type="predicted"/>
<keyword evidence="2" id="KW-0472">Membrane</keyword>
<organism evidence="3 4">
    <name type="scientific">Streptomyces ochraceiscleroticus</name>
    <dbReference type="NCBI Taxonomy" id="47761"/>
    <lineage>
        <taxon>Bacteria</taxon>
        <taxon>Bacillati</taxon>
        <taxon>Actinomycetota</taxon>
        <taxon>Actinomycetes</taxon>
        <taxon>Kitasatosporales</taxon>
        <taxon>Streptomycetaceae</taxon>
        <taxon>Streptomyces</taxon>
    </lineage>
</organism>
<reference evidence="4" key="1">
    <citation type="journal article" date="2019" name="Int. J. Syst. Evol. Microbiol.">
        <title>The Global Catalogue of Microorganisms (GCM) 10K type strain sequencing project: providing services to taxonomists for standard genome sequencing and annotation.</title>
        <authorList>
            <consortium name="The Broad Institute Genomics Platform"/>
            <consortium name="The Broad Institute Genome Sequencing Center for Infectious Disease"/>
            <person name="Wu L."/>
            <person name="Ma J."/>
        </authorList>
    </citation>
    <scope>NUCLEOTIDE SEQUENCE [LARGE SCALE GENOMIC DNA]</scope>
    <source>
        <strain evidence="4">CGMCC 1.15180</strain>
    </source>
</reference>
<comment type="caution">
    <text evidence="3">The sequence shown here is derived from an EMBL/GenBank/DDBJ whole genome shotgun (WGS) entry which is preliminary data.</text>
</comment>
<gene>
    <name evidence="3" type="ORF">ACFP4F_07515</name>
</gene>
<feature type="transmembrane region" description="Helical" evidence="2">
    <location>
        <begin position="139"/>
        <end position="158"/>
    </location>
</feature>
<sequence length="231" mass="24239">MSAPLTPPDRPSNQQPGDTRAPWARPATEEDSVPTSPQEYGGPGARPLDGDDGPGLRSELREAVLIVLVTTVCGVLLGVLWAWLAPHVPLISDGRAVYLKNAEGEESVGADGTFMLLGLALGVLSAAVVFLWRRRGGVPLVVALVVGGLLGSVLAWRLGMLLGPEQDVVAHAKAVGKGVAFDAPLRLQAKGALLAWPIGAALAQLLLTGMFGPRDPEPFEPDWHAPQPPRD</sequence>
<feature type="region of interest" description="Disordered" evidence="1">
    <location>
        <begin position="1"/>
        <end position="53"/>
    </location>
</feature>
<evidence type="ECO:0000313" key="4">
    <source>
        <dbReference type="Proteomes" id="UP001596139"/>
    </source>
</evidence>
<keyword evidence="2" id="KW-0812">Transmembrane</keyword>
<evidence type="ECO:0000256" key="1">
    <source>
        <dbReference type="SAM" id="MobiDB-lite"/>
    </source>
</evidence>
<protein>
    <submittedName>
        <fullName evidence="3">DUF2567 domain-containing protein</fullName>
    </submittedName>
</protein>
<evidence type="ECO:0000256" key="2">
    <source>
        <dbReference type="SAM" id="Phobius"/>
    </source>
</evidence>